<dbReference type="EMBL" id="JADBJN010000002">
    <property type="protein sequence ID" value="KAG5675137.1"/>
    <property type="molecule type" value="Genomic_DNA"/>
</dbReference>
<dbReference type="PANTHER" id="PTHR13373:SF21">
    <property type="entry name" value="NUCLEAR PORE COMPLEX PROTEIN NUP85"/>
    <property type="match status" value="1"/>
</dbReference>
<evidence type="ECO:0000256" key="7">
    <source>
        <dbReference type="ARBA" id="ARBA00023132"/>
    </source>
</evidence>
<name>A0A9J6BYS0_POLVA</name>
<keyword evidence="7 9" id="KW-0906">Nuclear pore complex</keyword>
<evidence type="ECO:0000256" key="2">
    <source>
        <dbReference type="ARBA" id="ARBA00005573"/>
    </source>
</evidence>
<keyword evidence="8 9" id="KW-0539">Nucleus</keyword>
<dbReference type="GO" id="GO:0006406">
    <property type="term" value="P:mRNA export from nucleus"/>
    <property type="evidence" value="ECO:0007669"/>
    <property type="project" value="TreeGrafter"/>
</dbReference>
<evidence type="ECO:0000256" key="3">
    <source>
        <dbReference type="ARBA" id="ARBA00022448"/>
    </source>
</evidence>
<comment type="subcellular location">
    <subcellularLocation>
        <location evidence="1 9">Nucleus</location>
        <location evidence="1 9">Nuclear pore complex</location>
    </subcellularLocation>
</comment>
<dbReference type="InterPro" id="IPR011502">
    <property type="entry name" value="Nucleoporin_Nup85"/>
</dbReference>
<dbReference type="GO" id="GO:0031965">
    <property type="term" value="C:nuclear membrane"/>
    <property type="evidence" value="ECO:0007669"/>
    <property type="project" value="UniProtKB-UniRule"/>
</dbReference>
<dbReference type="Proteomes" id="UP001107558">
    <property type="component" value="Chromosome 2"/>
</dbReference>
<keyword evidence="11" id="KW-1185">Reference proteome</keyword>
<accession>A0A9J6BYS0</accession>
<dbReference type="GO" id="GO:0031080">
    <property type="term" value="C:nuclear pore outer ring"/>
    <property type="evidence" value="ECO:0007669"/>
    <property type="project" value="TreeGrafter"/>
</dbReference>
<gene>
    <name evidence="10" type="ORF">PVAND_005066</name>
</gene>
<keyword evidence="5 9" id="KW-0653">Protein transport</keyword>
<evidence type="ECO:0000256" key="1">
    <source>
        <dbReference type="ARBA" id="ARBA00004567"/>
    </source>
</evidence>
<comment type="similarity">
    <text evidence="2 9">Belongs to the nucleoporin Nup85 family.</text>
</comment>
<evidence type="ECO:0000313" key="11">
    <source>
        <dbReference type="Proteomes" id="UP001107558"/>
    </source>
</evidence>
<keyword evidence="3 9" id="KW-0813">Transport</keyword>
<dbReference type="GO" id="GO:0045893">
    <property type="term" value="P:positive regulation of DNA-templated transcription"/>
    <property type="evidence" value="ECO:0007669"/>
    <property type="project" value="TreeGrafter"/>
</dbReference>
<evidence type="ECO:0000256" key="6">
    <source>
        <dbReference type="ARBA" id="ARBA00023010"/>
    </source>
</evidence>
<comment type="subunit">
    <text evidence="9">Component of the nuclear pore complex (NPC).</text>
</comment>
<organism evidence="10 11">
    <name type="scientific">Polypedilum vanderplanki</name>
    <name type="common">Sleeping chironomid midge</name>
    <dbReference type="NCBI Taxonomy" id="319348"/>
    <lineage>
        <taxon>Eukaryota</taxon>
        <taxon>Metazoa</taxon>
        <taxon>Ecdysozoa</taxon>
        <taxon>Arthropoda</taxon>
        <taxon>Hexapoda</taxon>
        <taxon>Insecta</taxon>
        <taxon>Pterygota</taxon>
        <taxon>Neoptera</taxon>
        <taxon>Endopterygota</taxon>
        <taxon>Diptera</taxon>
        <taxon>Nematocera</taxon>
        <taxon>Chironomoidea</taxon>
        <taxon>Chironomidae</taxon>
        <taxon>Chironominae</taxon>
        <taxon>Polypedilum</taxon>
        <taxon>Polypedilum</taxon>
    </lineage>
</organism>
<keyword evidence="9" id="KW-0472">Membrane</keyword>
<sequence length="209" mass="23723">MSSIDSTVRLVYDKLSAKTGFCGKFVTNEVLSLYPSQPTLSSSEKGVSKYANTTDSVNVIHVTENFILDDHIVRSLVAEACSIFYNLQIAKEKTNDVFLQTSRVYRSTIRAALNKLQEAVTEETITQEELQKYENFITIFYSIECLWHLVEFLLIDRSTLSVVPNILEWTKFHFPSASQAAADMLINKDRDLDFRGSYWGTIKGLILQG</sequence>
<dbReference type="AlphaFoldDB" id="A0A9J6BYS0"/>
<evidence type="ECO:0000313" key="10">
    <source>
        <dbReference type="EMBL" id="KAG5675137.1"/>
    </source>
</evidence>
<dbReference type="Pfam" id="PF07575">
    <property type="entry name" value="Nucleopor_Nup85"/>
    <property type="match status" value="1"/>
</dbReference>
<keyword evidence="6 9" id="KW-0811">Translocation</keyword>
<comment type="function">
    <text evidence="9">Functions as a component of the nuclear pore complex (NPC).</text>
</comment>
<dbReference type="PANTHER" id="PTHR13373">
    <property type="entry name" value="FROUNT PROTEIN-RELATED"/>
    <property type="match status" value="1"/>
</dbReference>
<evidence type="ECO:0000256" key="4">
    <source>
        <dbReference type="ARBA" id="ARBA00022816"/>
    </source>
</evidence>
<dbReference type="GO" id="GO:0017056">
    <property type="term" value="F:structural constituent of nuclear pore"/>
    <property type="evidence" value="ECO:0007669"/>
    <property type="project" value="TreeGrafter"/>
</dbReference>
<evidence type="ECO:0000256" key="9">
    <source>
        <dbReference type="RuleBase" id="RU365073"/>
    </source>
</evidence>
<dbReference type="GO" id="GO:0006606">
    <property type="term" value="P:protein import into nucleus"/>
    <property type="evidence" value="ECO:0007669"/>
    <property type="project" value="TreeGrafter"/>
</dbReference>
<reference evidence="10" key="1">
    <citation type="submission" date="2021-03" db="EMBL/GenBank/DDBJ databases">
        <title>Chromosome level genome of the anhydrobiotic midge Polypedilum vanderplanki.</title>
        <authorList>
            <person name="Yoshida Y."/>
            <person name="Kikawada T."/>
            <person name="Gusev O."/>
        </authorList>
    </citation>
    <scope>NUCLEOTIDE SEQUENCE</scope>
    <source>
        <strain evidence="10">NIAS01</strain>
        <tissue evidence="10">Whole body or cell culture</tissue>
    </source>
</reference>
<evidence type="ECO:0000256" key="8">
    <source>
        <dbReference type="ARBA" id="ARBA00023242"/>
    </source>
</evidence>
<dbReference type="OrthoDB" id="17644at2759"/>
<proteinExistence type="inferred from homology"/>
<evidence type="ECO:0000256" key="5">
    <source>
        <dbReference type="ARBA" id="ARBA00022927"/>
    </source>
</evidence>
<protein>
    <recommendedName>
        <fullName evidence="9">Nuclear pore complex protein Nup85</fullName>
    </recommendedName>
</protein>
<keyword evidence="4 9" id="KW-0509">mRNA transport</keyword>
<comment type="caution">
    <text evidence="10">The sequence shown here is derived from an EMBL/GenBank/DDBJ whole genome shotgun (WGS) entry which is preliminary data.</text>
</comment>